<accession>A0A3M7KU01</accession>
<dbReference type="GO" id="GO:0061723">
    <property type="term" value="P:glycophagy"/>
    <property type="evidence" value="ECO:0007669"/>
    <property type="project" value="TreeGrafter"/>
</dbReference>
<dbReference type="EMBL" id="QOKY01000184">
    <property type="protein sequence ID" value="RMZ54013.1"/>
    <property type="molecule type" value="Genomic_DNA"/>
</dbReference>
<dbReference type="GO" id="GO:0005506">
    <property type="term" value="F:iron ion binding"/>
    <property type="evidence" value="ECO:0007669"/>
    <property type="project" value="InterPro"/>
</dbReference>
<protein>
    <submittedName>
        <fullName evidence="10">Uncharacterized protein</fullName>
    </submittedName>
</protein>
<dbReference type="PRINTS" id="PR00463">
    <property type="entry name" value="EP450I"/>
</dbReference>
<evidence type="ECO:0000256" key="3">
    <source>
        <dbReference type="ARBA" id="ARBA00022448"/>
    </source>
</evidence>
<dbReference type="GO" id="GO:0000045">
    <property type="term" value="P:autophagosome assembly"/>
    <property type="evidence" value="ECO:0007669"/>
    <property type="project" value="TreeGrafter"/>
</dbReference>
<evidence type="ECO:0000313" key="11">
    <source>
        <dbReference type="Proteomes" id="UP000279271"/>
    </source>
</evidence>
<evidence type="ECO:0000256" key="7">
    <source>
        <dbReference type="ARBA" id="ARBA00023006"/>
    </source>
</evidence>
<dbReference type="InterPro" id="IPR002401">
    <property type="entry name" value="Cyt_P450_E_grp-I"/>
</dbReference>
<comment type="similarity">
    <text evidence="2">Belongs to the ATG3 family.</text>
</comment>
<evidence type="ECO:0000256" key="1">
    <source>
        <dbReference type="ARBA" id="ARBA00004496"/>
    </source>
</evidence>
<comment type="caution">
    <text evidence="10">The sequence shown here is derived from an EMBL/GenBank/DDBJ whole genome shotgun (WGS) entry which is preliminary data.</text>
</comment>
<evidence type="ECO:0000256" key="5">
    <source>
        <dbReference type="ARBA" id="ARBA00022786"/>
    </source>
</evidence>
<dbReference type="AlphaFoldDB" id="A0A3M7KU01"/>
<dbReference type="Pfam" id="PF03987">
    <property type="entry name" value="Autophagy_act_C"/>
    <property type="match status" value="1"/>
</dbReference>
<dbReference type="Proteomes" id="UP000279271">
    <property type="component" value="Unassembled WGS sequence"/>
</dbReference>
<feature type="compositionally biased region" description="Polar residues" evidence="9">
    <location>
        <begin position="570"/>
        <end position="584"/>
    </location>
</feature>
<keyword evidence="5" id="KW-0833">Ubl conjugation pathway</keyword>
<evidence type="ECO:0000256" key="8">
    <source>
        <dbReference type="PIRSR" id="PIRSR602401-1"/>
    </source>
</evidence>
<organism evidence="10 11">
    <name type="scientific">Auxenochlorella protothecoides</name>
    <name type="common">Green microalga</name>
    <name type="synonym">Chlorella protothecoides</name>
    <dbReference type="NCBI Taxonomy" id="3075"/>
    <lineage>
        <taxon>Eukaryota</taxon>
        <taxon>Viridiplantae</taxon>
        <taxon>Chlorophyta</taxon>
        <taxon>core chlorophytes</taxon>
        <taxon>Trebouxiophyceae</taxon>
        <taxon>Chlorellales</taxon>
        <taxon>Chlorellaceae</taxon>
        <taxon>Auxenochlorella</taxon>
    </lineage>
</organism>
<evidence type="ECO:0000256" key="2">
    <source>
        <dbReference type="ARBA" id="ARBA00007683"/>
    </source>
</evidence>
<evidence type="ECO:0000256" key="6">
    <source>
        <dbReference type="ARBA" id="ARBA00022927"/>
    </source>
</evidence>
<keyword evidence="7" id="KW-0072">Autophagy</keyword>
<comment type="cofactor">
    <cofactor evidence="8">
        <name>heme</name>
        <dbReference type="ChEBI" id="CHEBI:30413"/>
    </cofactor>
</comment>
<keyword evidence="4" id="KW-0963">Cytoplasm</keyword>
<proteinExistence type="inferred from homology"/>
<dbReference type="PANTHER" id="PTHR12866:SF2">
    <property type="entry name" value="UBIQUITIN-LIKE-CONJUGATING ENZYME ATG3"/>
    <property type="match status" value="1"/>
</dbReference>
<dbReference type="Pfam" id="PF00067">
    <property type="entry name" value="p450"/>
    <property type="match status" value="1"/>
</dbReference>
<dbReference type="GO" id="GO:0000407">
    <property type="term" value="C:phagophore assembly site"/>
    <property type="evidence" value="ECO:0007669"/>
    <property type="project" value="TreeGrafter"/>
</dbReference>
<dbReference type="SUPFAM" id="SSF48264">
    <property type="entry name" value="Cytochrome P450"/>
    <property type="match status" value="1"/>
</dbReference>
<dbReference type="GO" id="GO:0016705">
    <property type="term" value="F:oxidoreductase activity, acting on paired donors, with incorporation or reduction of molecular oxygen"/>
    <property type="evidence" value="ECO:0007669"/>
    <property type="project" value="InterPro"/>
</dbReference>
<dbReference type="PANTHER" id="PTHR12866">
    <property type="entry name" value="UBIQUITIN-LIKE-CONJUGATING ENZYME ATG3"/>
    <property type="match status" value="1"/>
</dbReference>
<keyword evidence="6" id="KW-0653">Protein transport</keyword>
<feature type="binding site" description="axial binding residue" evidence="8">
    <location>
        <position position="386"/>
    </location>
    <ligand>
        <name>heme</name>
        <dbReference type="ChEBI" id="CHEBI:30413"/>
    </ligand>
    <ligandPart>
        <name>Fe</name>
        <dbReference type="ChEBI" id="CHEBI:18248"/>
    </ligandPart>
</feature>
<dbReference type="InterPro" id="IPR017972">
    <property type="entry name" value="Cyt_P450_CS"/>
</dbReference>
<dbReference type="GO" id="GO:0020037">
    <property type="term" value="F:heme binding"/>
    <property type="evidence" value="ECO:0007669"/>
    <property type="project" value="InterPro"/>
</dbReference>
<dbReference type="GO" id="GO:0000422">
    <property type="term" value="P:autophagy of mitochondrion"/>
    <property type="evidence" value="ECO:0007669"/>
    <property type="project" value="TreeGrafter"/>
</dbReference>
<dbReference type="InterPro" id="IPR001128">
    <property type="entry name" value="Cyt_P450"/>
</dbReference>
<gene>
    <name evidence="10" type="ORF">APUTEX25_002590</name>
</gene>
<reference evidence="11" key="1">
    <citation type="journal article" date="2018" name="Algal Res.">
        <title>Characterization of plant carbon substrate utilization by Auxenochlorella protothecoides.</title>
        <authorList>
            <person name="Vogler B.W."/>
            <person name="Starkenburg S.R."/>
            <person name="Sudasinghe N."/>
            <person name="Schambach J.Y."/>
            <person name="Rollin J.A."/>
            <person name="Pattathil S."/>
            <person name="Barry A.N."/>
        </authorList>
    </citation>
    <scope>NUCLEOTIDE SEQUENCE [LARGE SCALE GENOMIC DNA]</scope>
    <source>
        <strain evidence="11">UTEX 25</strain>
    </source>
</reference>
<dbReference type="PRINTS" id="PR00385">
    <property type="entry name" value="P450"/>
</dbReference>
<dbReference type="PROSITE" id="PS00086">
    <property type="entry name" value="CYTOCHROME_P450"/>
    <property type="match status" value="1"/>
</dbReference>
<dbReference type="Gene3D" id="1.10.630.10">
    <property type="entry name" value="Cytochrome P450"/>
    <property type="match status" value="1"/>
</dbReference>
<keyword evidence="8" id="KW-0408">Iron</keyword>
<feature type="compositionally biased region" description="Acidic residues" evidence="9">
    <location>
        <begin position="551"/>
        <end position="560"/>
    </location>
</feature>
<dbReference type="GO" id="GO:0015031">
    <property type="term" value="P:protein transport"/>
    <property type="evidence" value="ECO:0007669"/>
    <property type="project" value="UniProtKB-KW"/>
</dbReference>
<dbReference type="GO" id="GO:0005829">
    <property type="term" value="C:cytosol"/>
    <property type="evidence" value="ECO:0007669"/>
    <property type="project" value="TreeGrafter"/>
</dbReference>
<sequence>MDEFEALKASNNGVLRLSLCMPVLPRWEENAYNYDKGVLADILEPFMGKGLIPADWDTWKVRRKKIVPGFHKAYLNASMAMFGRCTERMIGKLDAHTASANSDDMVDMETEFLNLGLDIIGLGVFNYEFGSITRESPVIKVLNECLDELIEQARRISEPEEIEALQQRDYSKVKDASLLRFLVDAGDADLGARQLRDDLMTMLIAGHETTAAVLTWTLYCLTKSPSHMAEIQAEVDAALGDSHPGNVVLLPMLLAASWENLDDIGRLPKTRAALAESLRLYPQPPILIRRALAPDVLPGGLYGDAAGYPIGKGADLFISTWNLHRSPHLWDDPEDFKPERWSAKRASPIPEKWAGYAPLQAASALYPNEVASDFAFIPFGGGARKCVGDQFAMLEATVALAMTLRRYSFSLAADPGLASGATIHTAHGLRCSVQRREGPAGAGQGLRDEKETGPEVSARMSGLRQLIHSTYKTAAEKVLPTLSQSAFKEKGVLTPQEFVTAGDYLVHSCPTWSWEAGDARKARPFLPDDKQYLITRNVPCLRRAADVEEYGERDEFEVEESASGGDGWVTASSRPSAPLSSTNEEGFEEIPSISDPLKDLTLGDGAGASRAAARLEEEDDDAIPDLADLDDSEDVGTVEAGKGPDAAVQPGANEAGDGVRRTRTYDLVITYDKYYQVPRFWLIGYDERRQPLAPDQVLEDISAEHARKTVTVEPHPHGVAGVQAASIHPCRHANVMRKLAGVVTEGRAEFRVEHYLILFLKFIASVVPTIEYDYTMPAGGN</sequence>
<evidence type="ECO:0000256" key="4">
    <source>
        <dbReference type="ARBA" id="ARBA00022490"/>
    </source>
</evidence>
<dbReference type="GO" id="GO:0004497">
    <property type="term" value="F:monooxygenase activity"/>
    <property type="evidence" value="ECO:0007669"/>
    <property type="project" value="InterPro"/>
</dbReference>
<comment type="subcellular location">
    <subcellularLocation>
        <location evidence="1">Cytoplasm</location>
    </subcellularLocation>
</comment>
<keyword evidence="8" id="KW-0349">Heme</keyword>
<dbReference type="InterPro" id="IPR036396">
    <property type="entry name" value="Cyt_P450_sf"/>
</dbReference>
<dbReference type="InterPro" id="IPR007135">
    <property type="entry name" value="Atg3/Atg10"/>
</dbReference>
<evidence type="ECO:0000313" key="10">
    <source>
        <dbReference type="EMBL" id="RMZ54013.1"/>
    </source>
</evidence>
<name>A0A3M7KU01_AUXPR</name>
<evidence type="ECO:0000256" key="9">
    <source>
        <dbReference type="SAM" id="MobiDB-lite"/>
    </source>
</evidence>
<dbReference type="GO" id="GO:0044804">
    <property type="term" value="P:nucleophagy"/>
    <property type="evidence" value="ECO:0007669"/>
    <property type="project" value="TreeGrafter"/>
</dbReference>
<feature type="region of interest" description="Disordered" evidence="9">
    <location>
        <begin position="436"/>
        <end position="457"/>
    </location>
</feature>
<dbReference type="GO" id="GO:0019776">
    <property type="term" value="F:Atg8-family ligase activity"/>
    <property type="evidence" value="ECO:0007669"/>
    <property type="project" value="TreeGrafter"/>
</dbReference>
<feature type="region of interest" description="Disordered" evidence="9">
    <location>
        <begin position="551"/>
        <end position="657"/>
    </location>
</feature>
<feature type="compositionally biased region" description="Acidic residues" evidence="9">
    <location>
        <begin position="616"/>
        <end position="636"/>
    </location>
</feature>
<keyword evidence="3" id="KW-0813">Transport</keyword>
<keyword evidence="8" id="KW-0479">Metal-binding</keyword>